<comment type="caution">
    <text evidence="1">The sequence shown here is derived from an EMBL/GenBank/DDBJ whole genome shotgun (WGS) entry which is preliminary data.</text>
</comment>
<dbReference type="SUPFAM" id="SSF103657">
    <property type="entry name" value="BAR/IMD domain-like"/>
    <property type="match status" value="1"/>
</dbReference>
<sequence length="106" mass="12079">MGLNPVDKDERVVGMDVDVAAVTAAGVEMRQRLHSEVLQPLEQWLDSYRAVKARKARCEELRLELDTKRRAALALQEKQAKHQRQGHQAAAESLTLQVEISEFKMR</sequence>
<reference evidence="1 2" key="1">
    <citation type="submission" date="2020-02" db="EMBL/GenBank/DDBJ databases">
        <title>Draft genome sequence of Haematococcus lacustris strain NIES-144.</title>
        <authorList>
            <person name="Morimoto D."/>
            <person name="Nakagawa S."/>
            <person name="Yoshida T."/>
            <person name="Sawayama S."/>
        </authorList>
    </citation>
    <scope>NUCLEOTIDE SEQUENCE [LARGE SCALE GENOMIC DNA]</scope>
    <source>
        <strain evidence="1 2">NIES-144</strain>
    </source>
</reference>
<evidence type="ECO:0000313" key="2">
    <source>
        <dbReference type="Proteomes" id="UP000485058"/>
    </source>
</evidence>
<accession>A0A699YYJ2</accession>
<dbReference type="Proteomes" id="UP000485058">
    <property type="component" value="Unassembled WGS sequence"/>
</dbReference>
<keyword evidence="2" id="KW-1185">Reference proteome</keyword>
<feature type="non-terminal residue" evidence="1">
    <location>
        <position position="106"/>
    </location>
</feature>
<dbReference type="AlphaFoldDB" id="A0A699YYJ2"/>
<organism evidence="1 2">
    <name type="scientific">Haematococcus lacustris</name>
    <name type="common">Green alga</name>
    <name type="synonym">Haematococcus pluvialis</name>
    <dbReference type="NCBI Taxonomy" id="44745"/>
    <lineage>
        <taxon>Eukaryota</taxon>
        <taxon>Viridiplantae</taxon>
        <taxon>Chlorophyta</taxon>
        <taxon>core chlorophytes</taxon>
        <taxon>Chlorophyceae</taxon>
        <taxon>CS clade</taxon>
        <taxon>Chlamydomonadales</taxon>
        <taxon>Haematococcaceae</taxon>
        <taxon>Haematococcus</taxon>
    </lineage>
</organism>
<proteinExistence type="predicted"/>
<protein>
    <submittedName>
        <fullName evidence="1">Uncharacterized protein</fullName>
    </submittedName>
</protein>
<feature type="non-terminal residue" evidence="1">
    <location>
        <position position="1"/>
    </location>
</feature>
<name>A0A699YYJ2_HAELA</name>
<dbReference type="InterPro" id="IPR027267">
    <property type="entry name" value="AH/BAR_dom_sf"/>
</dbReference>
<gene>
    <name evidence="1" type="ORF">HaLaN_10726</name>
</gene>
<evidence type="ECO:0000313" key="1">
    <source>
        <dbReference type="EMBL" id="GFH14630.1"/>
    </source>
</evidence>
<dbReference type="Gene3D" id="1.20.1270.60">
    <property type="entry name" value="Arfaptin homology (AH) domain/BAR domain"/>
    <property type="match status" value="1"/>
</dbReference>
<dbReference type="EMBL" id="BLLF01000749">
    <property type="protein sequence ID" value="GFH14630.1"/>
    <property type="molecule type" value="Genomic_DNA"/>
</dbReference>